<keyword evidence="4 8" id="KW-1133">Transmembrane helix</keyword>
<evidence type="ECO:0000256" key="6">
    <source>
        <dbReference type="ARBA" id="ARBA00023098"/>
    </source>
</evidence>
<organism evidence="9 10">
    <name type="scientific">Apostasia shenzhenica</name>
    <dbReference type="NCBI Taxonomy" id="1088818"/>
    <lineage>
        <taxon>Eukaryota</taxon>
        <taxon>Viridiplantae</taxon>
        <taxon>Streptophyta</taxon>
        <taxon>Embryophyta</taxon>
        <taxon>Tracheophyta</taxon>
        <taxon>Spermatophyta</taxon>
        <taxon>Magnoliopsida</taxon>
        <taxon>Liliopsida</taxon>
        <taxon>Asparagales</taxon>
        <taxon>Orchidaceae</taxon>
        <taxon>Apostasioideae</taxon>
        <taxon>Apostasia</taxon>
    </lineage>
</organism>
<sequence length="182" mass="20860">MADKEFIVDLNKPLAFQVGHLGKAYQEWVHQPIFSKAGPRIFENDFFESLTRIVWWYIPTIWLPVVCWTATMSIRRGQSLPTVALLVIAGISAWTLIEYIFHRFLFHIKTESYWANTAHYLIHGYHHKHPMDKLRLVFPPSGTAVMCIPLIRSWVGGKANCVLANSSLQTLLSRNSGLWGVP</sequence>
<keyword evidence="3" id="KW-0256">Endoplasmic reticulum</keyword>
<evidence type="ECO:0000313" key="10">
    <source>
        <dbReference type="Proteomes" id="UP000236161"/>
    </source>
</evidence>
<dbReference type="PANTHER" id="PTHR12863">
    <property type="entry name" value="FATTY ACID HYDROXYLASE"/>
    <property type="match status" value="1"/>
</dbReference>
<evidence type="ECO:0000313" key="9">
    <source>
        <dbReference type="EMBL" id="PKA61953.1"/>
    </source>
</evidence>
<keyword evidence="6" id="KW-0443">Lipid metabolism</keyword>
<keyword evidence="2 8" id="KW-0812">Transmembrane</keyword>
<keyword evidence="10" id="KW-1185">Reference proteome</keyword>
<gene>
    <name evidence="9" type="primary">FAH2</name>
    <name evidence="9" type="ORF">AXF42_Ash019159</name>
</gene>
<dbReference type="GO" id="GO:0080132">
    <property type="term" value="F:fatty acid 2-hydroxylase activity"/>
    <property type="evidence" value="ECO:0007669"/>
    <property type="project" value="InterPro"/>
</dbReference>
<comment type="subcellular location">
    <subcellularLocation>
        <location evidence="1">Endoplasmic reticulum membrane</location>
        <topology evidence="1">Multi-pass membrane protein</topology>
    </subcellularLocation>
</comment>
<dbReference type="STRING" id="1088818.A0A2I0B2C5"/>
<dbReference type="GO" id="GO:0005789">
    <property type="term" value="C:endoplasmic reticulum membrane"/>
    <property type="evidence" value="ECO:0007669"/>
    <property type="project" value="UniProtKB-SubCell"/>
</dbReference>
<evidence type="ECO:0000256" key="7">
    <source>
        <dbReference type="ARBA" id="ARBA00023136"/>
    </source>
</evidence>
<dbReference type="OrthoDB" id="260519at2759"/>
<evidence type="ECO:0000256" key="2">
    <source>
        <dbReference type="ARBA" id="ARBA00022692"/>
    </source>
</evidence>
<dbReference type="AlphaFoldDB" id="A0A2I0B2C5"/>
<dbReference type="GO" id="GO:0006631">
    <property type="term" value="P:fatty acid metabolic process"/>
    <property type="evidence" value="ECO:0007669"/>
    <property type="project" value="TreeGrafter"/>
</dbReference>
<dbReference type="EMBL" id="KZ451922">
    <property type="protein sequence ID" value="PKA61953.1"/>
    <property type="molecule type" value="Genomic_DNA"/>
</dbReference>
<feature type="transmembrane region" description="Helical" evidence="8">
    <location>
        <begin position="83"/>
        <end position="101"/>
    </location>
</feature>
<dbReference type="Proteomes" id="UP000236161">
    <property type="component" value="Unassembled WGS sequence"/>
</dbReference>
<feature type="transmembrane region" description="Helical" evidence="8">
    <location>
        <begin position="53"/>
        <end position="71"/>
    </location>
</feature>
<keyword evidence="7 8" id="KW-0472">Membrane</keyword>
<reference evidence="9 10" key="1">
    <citation type="journal article" date="2017" name="Nature">
        <title>The Apostasia genome and the evolution of orchids.</title>
        <authorList>
            <person name="Zhang G.Q."/>
            <person name="Liu K.W."/>
            <person name="Li Z."/>
            <person name="Lohaus R."/>
            <person name="Hsiao Y.Y."/>
            <person name="Niu S.C."/>
            <person name="Wang J.Y."/>
            <person name="Lin Y.C."/>
            <person name="Xu Q."/>
            <person name="Chen L.J."/>
            <person name="Yoshida K."/>
            <person name="Fujiwara S."/>
            <person name="Wang Z.W."/>
            <person name="Zhang Y.Q."/>
            <person name="Mitsuda N."/>
            <person name="Wang M."/>
            <person name="Liu G.H."/>
            <person name="Pecoraro L."/>
            <person name="Huang H.X."/>
            <person name="Xiao X.J."/>
            <person name="Lin M."/>
            <person name="Wu X.Y."/>
            <person name="Wu W.L."/>
            <person name="Chen Y.Y."/>
            <person name="Chang S.B."/>
            <person name="Sakamoto S."/>
            <person name="Ohme-Takagi M."/>
            <person name="Yagi M."/>
            <person name="Zeng S.J."/>
            <person name="Shen C.Y."/>
            <person name="Yeh C.M."/>
            <person name="Luo Y.B."/>
            <person name="Tsai W.C."/>
            <person name="Van de Peer Y."/>
            <person name="Liu Z.J."/>
        </authorList>
    </citation>
    <scope>NUCLEOTIDE SEQUENCE [LARGE SCALE GENOMIC DNA]</scope>
    <source>
        <strain evidence="10">cv. Shenzhen</strain>
        <tissue evidence="9">Stem</tissue>
    </source>
</reference>
<evidence type="ECO:0000256" key="5">
    <source>
        <dbReference type="ARBA" id="ARBA00023002"/>
    </source>
</evidence>
<dbReference type="PANTHER" id="PTHR12863:SF1">
    <property type="entry name" value="FATTY ACID 2-HYDROXYLASE"/>
    <property type="match status" value="1"/>
</dbReference>
<evidence type="ECO:0000256" key="8">
    <source>
        <dbReference type="SAM" id="Phobius"/>
    </source>
</evidence>
<evidence type="ECO:0000256" key="1">
    <source>
        <dbReference type="ARBA" id="ARBA00004477"/>
    </source>
</evidence>
<protein>
    <submittedName>
        <fullName evidence="9">Fatty acid 2-hydroxylase 2</fullName>
    </submittedName>
</protein>
<dbReference type="InterPro" id="IPR014430">
    <property type="entry name" value="Scs7"/>
</dbReference>
<evidence type="ECO:0000256" key="4">
    <source>
        <dbReference type="ARBA" id="ARBA00022989"/>
    </source>
</evidence>
<accession>A0A2I0B2C5</accession>
<name>A0A2I0B2C5_9ASPA</name>
<evidence type="ECO:0000256" key="3">
    <source>
        <dbReference type="ARBA" id="ARBA00022824"/>
    </source>
</evidence>
<keyword evidence="5" id="KW-0560">Oxidoreductase</keyword>
<proteinExistence type="predicted"/>